<proteinExistence type="predicted"/>
<name>A0ACC2Z5Y0_9PEZI</name>
<protein>
    <submittedName>
        <fullName evidence="1">Uncharacterized protein</fullName>
    </submittedName>
</protein>
<accession>A0ACC2Z5Y0</accession>
<reference evidence="1" key="1">
    <citation type="submission" date="2022-10" db="EMBL/GenBank/DDBJ databases">
        <title>Culturing micro-colonial fungi from biological soil crusts in the Mojave desert and describing Neophaeococcomyces mojavensis, and introducing the new genera and species Taxawa tesnikishii.</title>
        <authorList>
            <person name="Kurbessoian T."/>
            <person name="Stajich J.E."/>
        </authorList>
    </citation>
    <scope>NUCLEOTIDE SEQUENCE</scope>
    <source>
        <strain evidence="1">JES_115</strain>
    </source>
</reference>
<evidence type="ECO:0000313" key="2">
    <source>
        <dbReference type="Proteomes" id="UP001172680"/>
    </source>
</evidence>
<organism evidence="1 2">
    <name type="scientific">Coniosporium tulheliwenetii</name>
    <dbReference type="NCBI Taxonomy" id="3383036"/>
    <lineage>
        <taxon>Eukaryota</taxon>
        <taxon>Fungi</taxon>
        <taxon>Dikarya</taxon>
        <taxon>Ascomycota</taxon>
        <taxon>Pezizomycotina</taxon>
        <taxon>Dothideomycetes</taxon>
        <taxon>Dothideomycetes incertae sedis</taxon>
        <taxon>Coniosporium</taxon>
    </lineage>
</organism>
<dbReference type="EMBL" id="JAPDRP010000012">
    <property type="protein sequence ID" value="KAJ9643026.1"/>
    <property type="molecule type" value="Genomic_DNA"/>
</dbReference>
<evidence type="ECO:0000313" key="1">
    <source>
        <dbReference type="EMBL" id="KAJ9643026.1"/>
    </source>
</evidence>
<comment type="caution">
    <text evidence="1">The sequence shown here is derived from an EMBL/GenBank/DDBJ whole genome shotgun (WGS) entry which is preliminary data.</text>
</comment>
<keyword evidence="2" id="KW-1185">Reference proteome</keyword>
<gene>
    <name evidence="1" type="ORF">H2199_004548</name>
</gene>
<sequence length="338" mass="38485">MGLGRWCGVPHAGVTLTTSDLTGQVTEGWIRVVARFWRITGPIKNYTAIVLEVNGQEIELMIFLDYVLEDPFEAGQIGASQERDDRVLEHDDVVLQLASSYLFEEVSFIQGVSQGPFSSSHDWLRSRLTFIFNDQNRILTDSDGGGSEDAENARDLAQRLFALPPQAFPPQSISPEPTILFHDDLSERNVLVSEEGRLTAVVDWECVSALPLWRTCQVPAFLHGLDRDEEPHRDRYAADEQEDNVHYKTVEDALDNEGVNELYWIHVQEYQQTHLRRGFVQEVAKLEPGWVEESRKGAFKADFEMAVHNCDNGSYFGRIREWLDAVQSGESWSLRSRL</sequence>
<dbReference type="Proteomes" id="UP001172680">
    <property type="component" value="Unassembled WGS sequence"/>
</dbReference>